<dbReference type="AlphaFoldDB" id="A0A8X6KUU5"/>
<dbReference type="OrthoDB" id="6433552at2759"/>
<protein>
    <submittedName>
        <fullName evidence="1">Uncharacterized protein</fullName>
    </submittedName>
</protein>
<reference evidence="1" key="1">
    <citation type="submission" date="2020-07" db="EMBL/GenBank/DDBJ databases">
        <title>Multicomponent nature underlies the extraordinary mechanical properties of spider dragline silk.</title>
        <authorList>
            <person name="Kono N."/>
            <person name="Nakamura H."/>
            <person name="Mori M."/>
            <person name="Yoshida Y."/>
            <person name="Ohtoshi R."/>
            <person name="Malay A.D."/>
            <person name="Moran D.A.P."/>
            <person name="Tomita M."/>
            <person name="Numata K."/>
            <person name="Arakawa K."/>
        </authorList>
    </citation>
    <scope>NUCLEOTIDE SEQUENCE</scope>
</reference>
<organism evidence="1 2">
    <name type="scientific">Trichonephila clavata</name>
    <name type="common">Joro spider</name>
    <name type="synonym">Nephila clavata</name>
    <dbReference type="NCBI Taxonomy" id="2740835"/>
    <lineage>
        <taxon>Eukaryota</taxon>
        <taxon>Metazoa</taxon>
        <taxon>Ecdysozoa</taxon>
        <taxon>Arthropoda</taxon>
        <taxon>Chelicerata</taxon>
        <taxon>Arachnida</taxon>
        <taxon>Araneae</taxon>
        <taxon>Araneomorphae</taxon>
        <taxon>Entelegynae</taxon>
        <taxon>Araneoidea</taxon>
        <taxon>Nephilidae</taxon>
        <taxon>Trichonephila</taxon>
    </lineage>
</organism>
<gene>
    <name evidence="1" type="ORF">TNCT_735421</name>
</gene>
<evidence type="ECO:0000313" key="1">
    <source>
        <dbReference type="EMBL" id="GFQ87395.1"/>
    </source>
</evidence>
<name>A0A8X6KUU5_TRICU</name>
<keyword evidence="2" id="KW-1185">Reference proteome</keyword>
<sequence length="74" mass="8614">MLEHIANEPTLLEYVATCDETWTFSCDPEINHQSIQWKSPGSPRPKKARLIESTFKSTDNSCRISLHYSKRYII</sequence>
<comment type="caution">
    <text evidence="1">The sequence shown here is derived from an EMBL/GenBank/DDBJ whole genome shotgun (WGS) entry which is preliminary data.</text>
</comment>
<proteinExistence type="predicted"/>
<accession>A0A8X6KUU5</accession>
<dbReference type="Proteomes" id="UP000887116">
    <property type="component" value="Unassembled WGS sequence"/>
</dbReference>
<dbReference type="EMBL" id="BMAO01013255">
    <property type="protein sequence ID" value="GFQ87395.1"/>
    <property type="molecule type" value="Genomic_DNA"/>
</dbReference>
<evidence type="ECO:0000313" key="2">
    <source>
        <dbReference type="Proteomes" id="UP000887116"/>
    </source>
</evidence>